<dbReference type="PANTHER" id="PTHR12346:SF0">
    <property type="entry name" value="SIN3A, ISOFORM G"/>
    <property type="match status" value="1"/>
</dbReference>
<keyword evidence="2" id="KW-0678">Repressor</keyword>
<dbReference type="InterPro" id="IPR003822">
    <property type="entry name" value="PAH"/>
</dbReference>
<evidence type="ECO:0000256" key="2">
    <source>
        <dbReference type="ARBA" id="ARBA00022491"/>
    </source>
</evidence>
<reference evidence="7" key="1">
    <citation type="journal article" date="2017" name="Plant J.">
        <title>The pomegranate (Punica granatum L.) genome and the genomics of punicalagin biosynthesis.</title>
        <authorList>
            <person name="Qin G."/>
            <person name="Xu C."/>
            <person name="Ming R."/>
            <person name="Tang H."/>
            <person name="Guyot R."/>
            <person name="Kramer E.M."/>
            <person name="Hu Y."/>
            <person name="Yi X."/>
            <person name="Qi Y."/>
            <person name="Xu X."/>
            <person name="Gao Z."/>
            <person name="Pan H."/>
            <person name="Jian J."/>
            <person name="Tian Y."/>
            <person name="Yue Z."/>
            <person name="Xu Y."/>
        </authorList>
    </citation>
    <scope>NUCLEOTIDE SEQUENCE [LARGE SCALE GENOMIC DNA]</scope>
    <source>
        <strain evidence="7">cv. Dabenzi</strain>
    </source>
</reference>
<dbReference type="GO" id="GO:0000122">
    <property type="term" value="P:negative regulation of transcription by RNA polymerase II"/>
    <property type="evidence" value="ECO:0007669"/>
    <property type="project" value="TreeGrafter"/>
</dbReference>
<dbReference type="AlphaFoldDB" id="A0A218XLK1"/>
<protein>
    <recommendedName>
        <fullName evidence="5">Histone deacetylase interacting domain-containing protein</fullName>
    </recommendedName>
</protein>
<evidence type="ECO:0000313" key="7">
    <source>
        <dbReference type="Proteomes" id="UP000197138"/>
    </source>
</evidence>
<organism evidence="6 7">
    <name type="scientific">Punica granatum</name>
    <name type="common">Pomegranate</name>
    <dbReference type="NCBI Taxonomy" id="22663"/>
    <lineage>
        <taxon>Eukaryota</taxon>
        <taxon>Viridiplantae</taxon>
        <taxon>Streptophyta</taxon>
        <taxon>Embryophyta</taxon>
        <taxon>Tracheophyta</taxon>
        <taxon>Spermatophyta</taxon>
        <taxon>Magnoliopsida</taxon>
        <taxon>eudicotyledons</taxon>
        <taxon>Gunneridae</taxon>
        <taxon>Pentapetalae</taxon>
        <taxon>rosids</taxon>
        <taxon>malvids</taxon>
        <taxon>Myrtales</taxon>
        <taxon>Lythraceae</taxon>
        <taxon>Punica</taxon>
    </lineage>
</organism>
<sequence>MVKVMLSCSDTIGFCHKVRDALGDESLELHLFHEAVLEFRSSRDYSVFVDKVTMLLGGHLDLLHSFNFFFIPEECTIEVRGDNNPHHNQAVAKLMFQSTIDFVNRARKKLRRHPGVYDSFVKIISTHRGNPLEAYNKVSTLLKDFLDLHRDCSRFFPKSVIKTAKKLETRSSCWRFGPSYRLLLEAKVKSSCPGSSLAAQVLNRQLVLKSSFPTSDSSGNQCRNSTHENQQDDELFLCEDYRYELDMLIEMTRSAIARIKNFLEQGDRSAGPIKGIRDHLIAVDLRCIEQIYGEQGIEIVNEVHKKPMKALPVVLRRLEQREAEWVEFRHQTASWSPNAFLPDEHKIQVSGDDNLHSNEAAIEPELIISTSGNKSMKDFPNLSHECRRFFPNSSINRAKELETKLSDAGFSPSYRLLQEVKFESRQRSELTVRDYHYDLDKVIRTARPDDRCIKSFLKQGDHSRPVAGIRDHLIEADMVHPSDVWRALP</sequence>
<dbReference type="GO" id="GO:0000785">
    <property type="term" value="C:chromatin"/>
    <property type="evidence" value="ECO:0007669"/>
    <property type="project" value="TreeGrafter"/>
</dbReference>
<feature type="domain" description="Histone deacetylase interacting" evidence="5">
    <location>
        <begin position="172"/>
        <end position="276"/>
    </location>
</feature>
<dbReference type="GO" id="GO:0000118">
    <property type="term" value="C:histone deacetylase complex"/>
    <property type="evidence" value="ECO:0007669"/>
    <property type="project" value="TreeGrafter"/>
</dbReference>
<proteinExistence type="predicted"/>
<comment type="subcellular location">
    <subcellularLocation>
        <location evidence="1 4">Nucleus</location>
    </subcellularLocation>
</comment>
<gene>
    <name evidence="6" type="ORF">CDL15_Pgr010949</name>
</gene>
<dbReference type="InterPro" id="IPR039774">
    <property type="entry name" value="Sin3-like"/>
</dbReference>
<dbReference type="PROSITE" id="PS51477">
    <property type="entry name" value="PAH"/>
    <property type="match status" value="1"/>
</dbReference>
<dbReference type="Gene3D" id="1.20.1160.11">
    <property type="entry name" value="Paired amphipathic helix"/>
    <property type="match status" value="1"/>
</dbReference>
<accession>A0A218XLK1</accession>
<dbReference type="PANTHER" id="PTHR12346">
    <property type="entry name" value="SIN3B-RELATED"/>
    <property type="match status" value="1"/>
</dbReference>
<dbReference type="EMBL" id="MTKT01001090">
    <property type="protein sequence ID" value="OWM86125.1"/>
    <property type="molecule type" value="Genomic_DNA"/>
</dbReference>
<evidence type="ECO:0000256" key="3">
    <source>
        <dbReference type="ARBA" id="ARBA00023242"/>
    </source>
</evidence>
<evidence type="ECO:0000259" key="5">
    <source>
        <dbReference type="SMART" id="SM00761"/>
    </source>
</evidence>
<comment type="caution">
    <text evidence="6">The sequence shown here is derived from an EMBL/GenBank/DDBJ whole genome shotgun (WGS) entry which is preliminary data.</text>
</comment>
<dbReference type="InterPro" id="IPR013194">
    <property type="entry name" value="HDAC_interact_dom"/>
</dbReference>
<evidence type="ECO:0000256" key="1">
    <source>
        <dbReference type="ARBA" id="ARBA00004123"/>
    </source>
</evidence>
<name>A0A218XLK1_PUNGR</name>
<evidence type="ECO:0000256" key="4">
    <source>
        <dbReference type="PROSITE-ProRule" id="PRU00810"/>
    </source>
</evidence>
<dbReference type="GO" id="GO:0003714">
    <property type="term" value="F:transcription corepressor activity"/>
    <property type="evidence" value="ECO:0007669"/>
    <property type="project" value="InterPro"/>
</dbReference>
<dbReference type="SUPFAM" id="SSF47762">
    <property type="entry name" value="PAH2 domain"/>
    <property type="match status" value="2"/>
</dbReference>
<keyword evidence="3 4" id="KW-0539">Nucleus</keyword>
<evidence type="ECO:0000313" key="6">
    <source>
        <dbReference type="EMBL" id="OWM86125.1"/>
    </source>
</evidence>
<dbReference type="Pfam" id="PF08295">
    <property type="entry name" value="Sin3_corepress"/>
    <property type="match status" value="1"/>
</dbReference>
<dbReference type="SMART" id="SM00761">
    <property type="entry name" value="HDAC_interact"/>
    <property type="match status" value="1"/>
</dbReference>
<dbReference type="Proteomes" id="UP000197138">
    <property type="component" value="Unassembled WGS sequence"/>
</dbReference>
<dbReference type="InterPro" id="IPR036600">
    <property type="entry name" value="PAH_sf"/>
</dbReference>